<comment type="similarity">
    <text evidence="3 19">Belongs to the CcoP / FixP family.</text>
</comment>
<protein>
    <recommendedName>
        <fullName evidence="19">Cbb3-type cytochrome c oxidase subunit</fullName>
    </recommendedName>
</protein>
<evidence type="ECO:0000256" key="11">
    <source>
        <dbReference type="ARBA" id="ARBA00022737"/>
    </source>
</evidence>
<dbReference type="InterPro" id="IPR004678">
    <property type="entry name" value="Cyt_c_oxidase_cbb3_su3"/>
</dbReference>
<organism evidence="24 25">
    <name type="scientific">Thalassolituus pacificus</name>
    <dbReference type="NCBI Taxonomy" id="2975440"/>
    <lineage>
        <taxon>Bacteria</taxon>
        <taxon>Pseudomonadati</taxon>
        <taxon>Pseudomonadota</taxon>
        <taxon>Gammaproteobacteria</taxon>
        <taxon>Oceanospirillales</taxon>
        <taxon>Oceanospirillaceae</taxon>
        <taxon>Thalassolituus</taxon>
    </lineage>
</organism>
<evidence type="ECO:0000256" key="7">
    <source>
        <dbReference type="ARBA" id="ARBA00022617"/>
    </source>
</evidence>
<dbReference type="GO" id="GO:0005886">
    <property type="term" value="C:plasma membrane"/>
    <property type="evidence" value="ECO:0007669"/>
    <property type="project" value="UniProtKB-SubCell"/>
</dbReference>
<evidence type="ECO:0000256" key="3">
    <source>
        <dbReference type="ARBA" id="ARBA00006113"/>
    </source>
</evidence>
<evidence type="ECO:0000313" key="25">
    <source>
        <dbReference type="Proteomes" id="UP001147830"/>
    </source>
</evidence>
<reference evidence="24" key="1">
    <citation type="journal article" date="2022" name="Front. Microbiol.">
        <title>Genome-based taxonomic rearrangement of Oceanobacter-related bacteria including the description of Thalassolituus hydrocarbonoclasticus sp. nov. and Thalassolituus pacificus sp. nov. and emended description of the genus Thalassolituus.</title>
        <authorList>
            <person name="Dong C."/>
            <person name="Wei L."/>
            <person name="Wang J."/>
            <person name="Lai Q."/>
            <person name="Huang Z."/>
            <person name="Shao Z."/>
        </authorList>
    </citation>
    <scope>NUCLEOTIDE SEQUENCE</scope>
    <source>
        <strain evidence="24">59MF3M-4</strain>
    </source>
</reference>
<dbReference type="Gene3D" id="6.10.280.130">
    <property type="match status" value="1"/>
</dbReference>
<keyword evidence="9 22" id="KW-0812">Transmembrane</keyword>
<keyword evidence="18 19" id="KW-0472">Membrane</keyword>
<evidence type="ECO:0000256" key="15">
    <source>
        <dbReference type="ARBA" id="ARBA00023002"/>
    </source>
</evidence>
<evidence type="ECO:0000256" key="19">
    <source>
        <dbReference type="PIRNR" id="PIRNR000006"/>
    </source>
</evidence>
<evidence type="ECO:0000256" key="2">
    <source>
        <dbReference type="ARBA" id="ARBA00004673"/>
    </source>
</evidence>
<dbReference type="Pfam" id="PF13442">
    <property type="entry name" value="Cytochrome_CBB3"/>
    <property type="match status" value="2"/>
</dbReference>
<feature type="binding site" description="axial binding residue" evidence="20">
    <location>
        <position position="190"/>
    </location>
    <ligand>
        <name>heme c</name>
        <dbReference type="ChEBI" id="CHEBI:61717"/>
        <label>2</label>
    </ligand>
    <ligandPart>
        <name>Fe</name>
        <dbReference type="ChEBI" id="CHEBI:18248"/>
    </ligandPart>
</feature>
<evidence type="ECO:0000256" key="21">
    <source>
        <dbReference type="PIRSR" id="PIRSR000006-2"/>
    </source>
</evidence>
<name>A0A9X3AGV0_9GAMM</name>
<keyword evidence="15 19" id="KW-0560">Oxidoreductase</keyword>
<comment type="pathway">
    <text evidence="2 19">Energy metabolism; oxidative phosphorylation.</text>
</comment>
<feature type="domain" description="Cytochrome c" evidence="23">
    <location>
        <begin position="220"/>
        <end position="304"/>
    </location>
</feature>
<evidence type="ECO:0000256" key="5">
    <source>
        <dbReference type="ARBA" id="ARBA00022475"/>
    </source>
</evidence>
<keyword evidence="11" id="KW-0677">Repeat</keyword>
<keyword evidence="6 19" id="KW-0997">Cell inner membrane</keyword>
<evidence type="ECO:0000256" key="12">
    <source>
        <dbReference type="ARBA" id="ARBA00022781"/>
    </source>
</evidence>
<gene>
    <name evidence="24" type="primary">ccoP</name>
    <name evidence="24" type="ORF">NYR02_10775</name>
</gene>
<dbReference type="GO" id="GO:0016491">
    <property type="term" value="F:oxidoreductase activity"/>
    <property type="evidence" value="ECO:0007669"/>
    <property type="project" value="UniProtKB-KW"/>
</dbReference>
<feature type="domain" description="Cytochrome c" evidence="23">
    <location>
        <begin position="134"/>
        <end position="213"/>
    </location>
</feature>
<feature type="binding site" description="covalent" evidence="21">
    <location>
        <position position="233"/>
    </location>
    <ligand>
        <name>heme c</name>
        <dbReference type="ChEBI" id="CHEBI:61717"/>
        <label>2</label>
    </ligand>
</feature>
<feature type="binding site" description="covalent" evidence="21">
    <location>
        <position position="150"/>
    </location>
    <ligand>
        <name>heme c</name>
        <dbReference type="ChEBI" id="CHEBI:61717"/>
        <label>1</label>
    </ligand>
</feature>
<dbReference type="PROSITE" id="PS51007">
    <property type="entry name" value="CYTC"/>
    <property type="match status" value="2"/>
</dbReference>
<feature type="binding site" description="axial binding residue" evidence="20">
    <location>
        <position position="237"/>
    </location>
    <ligand>
        <name>heme c</name>
        <dbReference type="ChEBI" id="CHEBI:61717"/>
        <label>2</label>
    </ligand>
    <ligandPart>
        <name>Fe</name>
        <dbReference type="ChEBI" id="CHEBI:18248"/>
    </ligandPart>
</feature>
<keyword evidence="13 19" id="KW-0249">Electron transport</keyword>
<evidence type="ECO:0000256" key="18">
    <source>
        <dbReference type="ARBA" id="ARBA00023136"/>
    </source>
</evidence>
<evidence type="ECO:0000256" key="8">
    <source>
        <dbReference type="ARBA" id="ARBA00022660"/>
    </source>
</evidence>
<evidence type="ECO:0000256" key="16">
    <source>
        <dbReference type="ARBA" id="ARBA00023004"/>
    </source>
</evidence>
<dbReference type="Proteomes" id="UP001147830">
    <property type="component" value="Unassembled WGS sequence"/>
</dbReference>
<dbReference type="PANTHER" id="PTHR33751:SF1">
    <property type="entry name" value="CBB3-TYPE CYTOCHROME C OXIDASE SUBUNIT FIXP"/>
    <property type="match status" value="1"/>
</dbReference>
<keyword evidence="5 19" id="KW-1003">Cell membrane</keyword>
<feature type="binding site" description="covalent" evidence="21">
    <location>
        <position position="236"/>
    </location>
    <ligand>
        <name>heme c</name>
        <dbReference type="ChEBI" id="CHEBI:61717"/>
        <label>2</label>
    </ligand>
</feature>
<evidence type="ECO:0000256" key="4">
    <source>
        <dbReference type="ARBA" id="ARBA00022448"/>
    </source>
</evidence>
<proteinExistence type="inferred from homology"/>
<keyword evidence="14 22" id="KW-1133">Transmembrane helix</keyword>
<reference evidence="24" key="2">
    <citation type="submission" date="2022-08" db="EMBL/GenBank/DDBJ databases">
        <authorList>
            <person name="Dong C."/>
        </authorList>
    </citation>
    <scope>NUCLEOTIDE SEQUENCE</scope>
    <source>
        <strain evidence="24">59MF3M-4</strain>
    </source>
</reference>
<keyword evidence="4 19" id="KW-0813">Transport</keyword>
<evidence type="ECO:0000256" key="1">
    <source>
        <dbReference type="ARBA" id="ARBA00004533"/>
    </source>
</evidence>
<evidence type="ECO:0000256" key="20">
    <source>
        <dbReference type="PIRSR" id="PIRSR000006-1"/>
    </source>
</evidence>
<keyword evidence="12 19" id="KW-0375">Hydrogen ion transport</keyword>
<comment type="caution">
    <text evidence="24">The sequence shown here is derived from an EMBL/GenBank/DDBJ whole genome shotgun (WGS) entry which is preliminary data.</text>
</comment>
<comment type="subcellular location">
    <subcellularLocation>
        <location evidence="1 19">Cell inner membrane</location>
    </subcellularLocation>
</comment>
<dbReference type="RefSeq" id="WP_260976376.1">
    <property type="nucleotide sequence ID" value="NZ_JAOANI010000019.1"/>
</dbReference>
<accession>A0A9X3AGV0</accession>
<dbReference type="InterPro" id="IPR032858">
    <property type="entry name" value="CcoP_N"/>
</dbReference>
<dbReference type="GO" id="GO:0009055">
    <property type="term" value="F:electron transfer activity"/>
    <property type="evidence" value="ECO:0007669"/>
    <property type="project" value="InterPro"/>
</dbReference>
<feature type="transmembrane region" description="Helical" evidence="22">
    <location>
        <begin position="6"/>
        <end position="27"/>
    </location>
</feature>
<dbReference type="AlphaFoldDB" id="A0A9X3AGV0"/>
<dbReference type="InterPro" id="IPR008168">
    <property type="entry name" value="Cyt_C_IC"/>
</dbReference>
<dbReference type="SUPFAM" id="SSF46626">
    <property type="entry name" value="Cytochrome c"/>
    <property type="match status" value="2"/>
</dbReference>
<dbReference type="PANTHER" id="PTHR33751">
    <property type="entry name" value="CBB3-TYPE CYTOCHROME C OXIDASE SUBUNIT FIXP"/>
    <property type="match status" value="1"/>
</dbReference>
<comment type="function">
    <text evidence="19">C-type cytochrome. Part of the cbb3-type cytochrome c oxidase complex.</text>
</comment>
<dbReference type="Pfam" id="PF14715">
    <property type="entry name" value="FixP_N"/>
    <property type="match status" value="1"/>
</dbReference>
<dbReference type="PIRSF" id="PIRSF000006">
    <property type="entry name" value="Cbb3-Cox_fixP"/>
    <property type="match status" value="1"/>
</dbReference>
<comment type="cofactor">
    <cofactor evidence="19 21">
        <name>heme c</name>
        <dbReference type="ChEBI" id="CHEBI:61717"/>
    </cofactor>
    <text evidence="19 21">Binds 2 heme C groups per subunit.</text>
</comment>
<keyword evidence="8 19" id="KW-0679">Respiratory chain</keyword>
<dbReference type="GO" id="GO:0020037">
    <property type="term" value="F:heme binding"/>
    <property type="evidence" value="ECO:0007669"/>
    <property type="project" value="InterPro"/>
</dbReference>
<keyword evidence="10 19" id="KW-0479">Metal-binding</keyword>
<evidence type="ECO:0000256" key="10">
    <source>
        <dbReference type="ARBA" id="ARBA00022723"/>
    </source>
</evidence>
<evidence type="ECO:0000256" key="17">
    <source>
        <dbReference type="ARBA" id="ARBA00023065"/>
    </source>
</evidence>
<keyword evidence="16 19" id="KW-0408">Iron</keyword>
<evidence type="ECO:0000256" key="6">
    <source>
        <dbReference type="ARBA" id="ARBA00022519"/>
    </source>
</evidence>
<keyword evidence="17 19" id="KW-0406">Ion transport</keyword>
<dbReference type="GO" id="GO:1902600">
    <property type="term" value="P:proton transmembrane transport"/>
    <property type="evidence" value="ECO:0007669"/>
    <property type="project" value="UniProtKB-KW"/>
</dbReference>
<evidence type="ECO:0000313" key="24">
    <source>
        <dbReference type="EMBL" id="MCT7359507.1"/>
    </source>
</evidence>
<evidence type="ECO:0000256" key="14">
    <source>
        <dbReference type="ARBA" id="ARBA00022989"/>
    </source>
</evidence>
<dbReference type="InterPro" id="IPR009056">
    <property type="entry name" value="Cyt_c-like_dom"/>
</dbReference>
<dbReference type="GO" id="GO:0005506">
    <property type="term" value="F:iron ion binding"/>
    <property type="evidence" value="ECO:0007669"/>
    <property type="project" value="InterPro"/>
</dbReference>
<keyword evidence="7 19" id="KW-0349">Heme</keyword>
<evidence type="ECO:0000256" key="9">
    <source>
        <dbReference type="ARBA" id="ARBA00022692"/>
    </source>
</evidence>
<evidence type="ECO:0000259" key="23">
    <source>
        <dbReference type="PROSITE" id="PS51007"/>
    </source>
</evidence>
<dbReference type="PRINTS" id="PR00605">
    <property type="entry name" value="CYTCHROMECIC"/>
</dbReference>
<dbReference type="Gene3D" id="1.10.760.10">
    <property type="entry name" value="Cytochrome c-like domain"/>
    <property type="match status" value="2"/>
</dbReference>
<keyword evidence="25" id="KW-1185">Reference proteome</keyword>
<dbReference type="EMBL" id="JAOANI010000019">
    <property type="protein sequence ID" value="MCT7359507.1"/>
    <property type="molecule type" value="Genomic_DNA"/>
</dbReference>
<sequence length="307" mass="33632">MLSTFWQVWVAVIVLGSMIGCGVLIMYTSRGQRKEETDQTTGHDYDGIQELDNPLPRWWVFMFWATIVFGFGYLGVYGLGNVNGLLTVEVDGEQVAWSSTNQWKAEVQKFDADIAPLYAKYTATPVEELAKDADALQTGQRLFKSNCAVCHGSTAKGAQGFPNLTDNDWLYGGAPENIKHTLTYGRQGAMPAWGGVLGEEGTTDMVNYVRSLSGLKHDAEAAEKAAPKFQQLCMACHGADGKGSQLVGAPNLTDDIWLYGGSSKQIEFTLKHGRNGKMPAHLEILGNNAEAKIHLLTTYVYSLSHQQ</sequence>
<dbReference type="NCBIfam" id="TIGR00782">
    <property type="entry name" value="ccoP"/>
    <property type="match status" value="1"/>
</dbReference>
<evidence type="ECO:0000256" key="13">
    <source>
        <dbReference type="ARBA" id="ARBA00022982"/>
    </source>
</evidence>
<feature type="binding site" description="axial binding residue" evidence="20">
    <location>
        <position position="151"/>
    </location>
    <ligand>
        <name>heme c</name>
        <dbReference type="ChEBI" id="CHEBI:61717"/>
        <label>1</label>
    </ligand>
    <ligandPart>
        <name>Fe</name>
        <dbReference type="ChEBI" id="CHEBI:18248"/>
    </ligandPart>
</feature>
<dbReference type="InterPro" id="IPR038414">
    <property type="entry name" value="CcoP_N_sf"/>
</dbReference>
<feature type="binding site" description="axial binding residue" evidence="20">
    <location>
        <position position="278"/>
    </location>
    <ligand>
        <name>heme c</name>
        <dbReference type="ChEBI" id="CHEBI:61717"/>
        <label>1</label>
    </ligand>
    <ligandPart>
        <name>Fe</name>
        <dbReference type="ChEBI" id="CHEBI:18248"/>
    </ligandPart>
</feature>
<dbReference type="InterPro" id="IPR050597">
    <property type="entry name" value="Cytochrome_c_Oxidase_Subunit"/>
</dbReference>
<dbReference type="InterPro" id="IPR036909">
    <property type="entry name" value="Cyt_c-like_dom_sf"/>
</dbReference>
<comment type="subunit">
    <text evidence="19">Component of the cbb3-type cytochrome c oxidase.</text>
</comment>
<feature type="transmembrane region" description="Helical" evidence="22">
    <location>
        <begin position="58"/>
        <end position="79"/>
    </location>
</feature>
<evidence type="ECO:0000256" key="22">
    <source>
        <dbReference type="SAM" id="Phobius"/>
    </source>
</evidence>
<feature type="binding site" description="covalent" evidence="21">
    <location>
        <position position="147"/>
    </location>
    <ligand>
        <name>heme c</name>
        <dbReference type="ChEBI" id="CHEBI:61717"/>
        <label>1</label>
    </ligand>
</feature>